<dbReference type="InterPro" id="IPR016169">
    <property type="entry name" value="FAD-bd_PCMH_sub2"/>
</dbReference>
<keyword evidence="4" id="KW-0274">FAD</keyword>
<name>A0ABR2XI02_9PEZI</name>
<reference evidence="8 9" key="1">
    <citation type="submission" date="2024-02" db="EMBL/GenBank/DDBJ databases">
        <title>First draft genome assembly of two strains of Seiridium cardinale.</title>
        <authorList>
            <person name="Emiliani G."/>
            <person name="Scali E."/>
        </authorList>
    </citation>
    <scope>NUCLEOTIDE SEQUENCE [LARGE SCALE GENOMIC DNA]</scope>
    <source>
        <strain evidence="8 9">BM-138-000479</strain>
    </source>
</reference>
<dbReference type="Gene3D" id="3.30.465.10">
    <property type="match status" value="1"/>
</dbReference>
<dbReference type="PANTHER" id="PTHR42973">
    <property type="entry name" value="BINDING OXIDOREDUCTASE, PUTATIVE (AFU_ORTHOLOGUE AFUA_1G17690)-RELATED"/>
    <property type="match status" value="1"/>
</dbReference>
<dbReference type="Pfam" id="PF01565">
    <property type="entry name" value="FAD_binding_4"/>
    <property type="match status" value="1"/>
</dbReference>
<gene>
    <name evidence="8" type="ORF">SCAR479_10048</name>
</gene>
<dbReference type="Gene3D" id="3.40.462.20">
    <property type="match status" value="1"/>
</dbReference>
<organism evidence="8 9">
    <name type="scientific">Seiridium cardinale</name>
    <dbReference type="NCBI Taxonomy" id="138064"/>
    <lineage>
        <taxon>Eukaryota</taxon>
        <taxon>Fungi</taxon>
        <taxon>Dikarya</taxon>
        <taxon>Ascomycota</taxon>
        <taxon>Pezizomycotina</taxon>
        <taxon>Sordariomycetes</taxon>
        <taxon>Xylariomycetidae</taxon>
        <taxon>Amphisphaeriales</taxon>
        <taxon>Sporocadaceae</taxon>
        <taxon>Seiridium</taxon>
    </lineage>
</organism>
<feature type="chain" id="PRO_5045438602" evidence="6">
    <location>
        <begin position="23"/>
        <end position="493"/>
    </location>
</feature>
<dbReference type="InterPro" id="IPR012951">
    <property type="entry name" value="BBE"/>
</dbReference>
<keyword evidence="9" id="KW-1185">Reference proteome</keyword>
<dbReference type="EMBL" id="JARVKM010000052">
    <property type="protein sequence ID" value="KAK9773319.1"/>
    <property type="molecule type" value="Genomic_DNA"/>
</dbReference>
<protein>
    <submittedName>
        <fullName evidence="8">FAD-binding PCMH-type domain-containing protein</fullName>
    </submittedName>
</protein>
<comment type="similarity">
    <text evidence="1">Belongs to the oxygen-dependent FAD-linked oxidoreductase family.</text>
</comment>
<dbReference type="InterPro" id="IPR050416">
    <property type="entry name" value="FAD-linked_Oxidoreductase"/>
</dbReference>
<dbReference type="Proteomes" id="UP001465668">
    <property type="component" value="Unassembled WGS sequence"/>
</dbReference>
<dbReference type="Pfam" id="PF08031">
    <property type="entry name" value="BBE"/>
    <property type="match status" value="1"/>
</dbReference>
<keyword evidence="3 6" id="KW-0732">Signal</keyword>
<feature type="domain" description="FAD-binding PCMH-type" evidence="7">
    <location>
        <begin position="58"/>
        <end position="230"/>
    </location>
</feature>
<evidence type="ECO:0000259" key="7">
    <source>
        <dbReference type="PROSITE" id="PS51387"/>
    </source>
</evidence>
<evidence type="ECO:0000256" key="1">
    <source>
        <dbReference type="ARBA" id="ARBA00005466"/>
    </source>
</evidence>
<keyword evidence="5" id="KW-0560">Oxidoreductase</keyword>
<dbReference type="InterPro" id="IPR016166">
    <property type="entry name" value="FAD-bd_PCMH"/>
</dbReference>
<sequence>MGFFTLQCWLAIYALLSVGATCKNATTVFSAAQWSAGTTVAYPSSADFANATERWSIYDSPTYSVAISPATEEDVRQAVQLSTSNRYPFLATGGRHGYTTTLGYLQDGVAIDLSKLNTVNVDQSAGTLTIGPGVRFRDIYNPVFEAGYELQIVTASCPGVIGATLGAGEGLWNGVHGLIIDALISLRVVTANGTIVEASKTLNAELFWGMRGAGANFGVVVSATYQLQEQVNQGHIFSADFVIPPERRQSYFQLLETYSHSNMSDKLSISTFLGWNATTGVPQVTSNWAYLGPEEEGREAFQPVLDLDPIISDIQAYTWENLIQTVAGGSDAYLCLPDQIRDVYGVNTRNISASTYEAVFQKASAFFTNLPDARGGMIRMAMLPNQATVAVPDDETAYPWRDTLAYVDIVVSWPDTNSTTAATIDSFGREVRDDFAATSGYPSLAVYINIAHGDESLEAIYGASKLPRLAALKRTWDPQNAFAFEKALPTHYP</sequence>
<proteinExistence type="inferred from homology"/>
<accession>A0ABR2XI02</accession>
<evidence type="ECO:0000256" key="4">
    <source>
        <dbReference type="ARBA" id="ARBA00022827"/>
    </source>
</evidence>
<dbReference type="InterPro" id="IPR036318">
    <property type="entry name" value="FAD-bd_PCMH-like_sf"/>
</dbReference>
<evidence type="ECO:0000256" key="2">
    <source>
        <dbReference type="ARBA" id="ARBA00022630"/>
    </source>
</evidence>
<dbReference type="InterPro" id="IPR006094">
    <property type="entry name" value="Oxid_FAD_bind_N"/>
</dbReference>
<evidence type="ECO:0000256" key="5">
    <source>
        <dbReference type="ARBA" id="ARBA00023002"/>
    </source>
</evidence>
<feature type="signal peptide" evidence="6">
    <location>
        <begin position="1"/>
        <end position="22"/>
    </location>
</feature>
<evidence type="ECO:0000256" key="6">
    <source>
        <dbReference type="SAM" id="SignalP"/>
    </source>
</evidence>
<evidence type="ECO:0000256" key="3">
    <source>
        <dbReference type="ARBA" id="ARBA00022729"/>
    </source>
</evidence>
<comment type="caution">
    <text evidence="8">The sequence shown here is derived from an EMBL/GenBank/DDBJ whole genome shotgun (WGS) entry which is preliminary data.</text>
</comment>
<dbReference type="PANTHER" id="PTHR42973:SF32">
    <property type="entry name" value="FAD-LINKED OXIDOREDUCTASE AFOF"/>
    <property type="match status" value="1"/>
</dbReference>
<dbReference type="SUPFAM" id="SSF56176">
    <property type="entry name" value="FAD-binding/transporter-associated domain-like"/>
    <property type="match status" value="1"/>
</dbReference>
<keyword evidence="2" id="KW-0285">Flavoprotein</keyword>
<evidence type="ECO:0000313" key="9">
    <source>
        <dbReference type="Proteomes" id="UP001465668"/>
    </source>
</evidence>
<evidence type="ECO:0000313" key="8">
    <source>
        <dbReference type="EMBL" id="KAK9773319.1"/>
    </source>
</evidence>
<dbReference type="PROSITE" id="PS51387">
    <property type="entry name" value="FAD_PCMH"/>
    <property type="match status" value="1"/>
</dbReference>